<keyword evidence="3" id="KW-1185">Reference proteome</keyword>
<organism evidence="2 3">
    <name type="scientific">Gymnopilus junonius</name>
    <name type="common">Spectacular rustgill mushroom</name>
    <name type="synonym">Gymnopilus spectabilis subsp. junonius</name>
    <dbReference type="NCBI Taxonomy" id="109634"/>
    <lineage>
        <taxon>Eukaryota</taxon>
        <taxon>Fungi</taxon>
        <taxon>Dikarya</taxon>
        <taxon>Basidiomycota</taxon>
        <taxon>Agaricomycotina</taxon>
        <taxon>Agaricomycetes</taxon>
        <taxon>Agaricomycetidae</taxon>
        <taxon>Agaricales</taxon>
        <taxon>Agaricineae</taxon>
        <taxon>Hymenogastraceae</taxon>
        <taxon>Gymnopilus</taxon>
    </lineage>
</organism>
<dbReference type="Proteomes" id="UP000724874">
    <property type="component" value="Unassembled WGS sequence"/>
</dbReference>
<comment type="caution">
    <text evidence="2">The sequence shown here is derived from an EMBL/GenBank/DDBJ whole genome shotgun (WGS) entry which is preliminary data.</text>
</comment>
<gene>
    <name evidence="2" type="ORF">CPB84DRAFT_1690838</name>
</gene>
<sequence length="269" mass="31786">MLKRLCTFVIASWLALFLSGYFANVPINSAYHEGLRRLWAKEENYRAVTRQAWTVEVRNHENLRLGMQEERVTMDETRREWAHEQEEQRNAMDEMRQNWNRERKEEEEEARKRGTISWEGLEAGHCLRYGVKEYTSTLSRVPPGFDSMEECYRKPMSIQGRDWLPSRCEELGFCGRVTGHWDVDINESSCKPWWVNYQDKGGCVEYGVRRYEASLENLHDTRNWENICMTTPMTINGRYHKGPTACANWGRGGLWPWGIWLVDDNSCRS</sequence>
<proteinExistence type="predicted"/>
<protein>
    <submittedName>
        <fullName evidence="2">Uncharacterized protein</fullName>
    </submittedName>
</protein>
<name>A0A9P5TF59_GYMJU</name>
<feature type="region of interest" description="Disordered" evidence="1">
    <location>
        <begin position="82"/>
        <end position="112"/>
    </location>
</feature>
<dbReference type="EMBL" id="JADNYJ010000241">
    <property type="protein sequence ID" value="KAF8873324.1"/>
    <property type="molecule type" value="Genomic_DNA"/>
</dbReference>
<evidence type="ECO:0000313" key="3">
    <source>
        <dbReference type="Proteomes" id="UP000724874"/>
    </source>
</evidence>
<reference evidence="2" key="1">
    <citation type="submission" date="2020-11" db="EMBL/GenBank/DDBJ databases">
        <authorList>
            <consortium name="DOE Joint Genome Institute"/>
            <person name="Ahrendt S."/>
            <person name="Riley R."/>
            <person name="Andreopoulos W."/>
            <person name="LaButti K."/>
            <person name="Pangilinan J."/>
            <person name="Ruiz-duenas F.J."/>
            <person name="Barrasa J.M."/>
            <person name="Sanchez-Garcia M."/>
            <person name="Camarero S."/>
            <person name="Miyauchi S."/>
            <person name="Serrano A."/>
            <person name="Linde D."/>
            <person name="Babiker R."/>
            <person name="Drula E."/>
            <person name="Ayuso-Fernandez I."/>
            <person name="Pacheco R."/>
            <person name="Padilla G."/>
            <person name="Ferreira P."/>
            <person name="Barriuso J."/>
            <person name="Kellner H."/>
            <person name="Castanera R."/>
            <person name="Alfaro M."/>
            <person name="Ramirez L."/>
            <person name="Pisabarro A.G."/>
            <person name="Kuo A."/>
            <person name="Tritt A."/>
            <person name="Lipzen A."/>
            <person name="He G."/>
            <person name="Yan M."/>
            <person name="Ng V."/>
            <person name="Cullen D."/>
            <person name="Martin F."/>
            <person name="Rosso M.-N."/>
            <person name="Henrissat B."/>
            <person name="Hibbett D."/>
            <person name="Martinez A.T."/>
            <person name="Grigoriev I.V."/>
        </authorList>
    </citation>
    <scope>NUCLEOTIDE SEQUENCE</scope>
    <source>
        <strain evidence="2">AH 44721</strain>
    </source>
</reference>
<evidence type="ECO:0000313" key="2">
    <source>
        <dbReference type="EMBL" id="KAF8873324.1"/>
    </source>
</evidence>
<accession>A0A9P5TF59</accession>
<evidence type="ECO:0000256" key="1">
    <source>
        <dbReference type="SAM" id="MobiDB-lite"/>
    </source>
</evidence>
<dbReference type="OrthoDB" id="3153758at2759"/>
<dbReference type="AlphaFoldDB" id="A0A9P5TF59"/>